<dbReference type="Pfam" id="PF20150">
    <property type="entry name" value="2EXR"/>
    <property type="match status" value="1"/>
</dbReference>
<dbReference type="Proteomes" id="UP001295740">
    <property type="component" value="Unassembled WGS sequence"/>
</dbReference>
<evidence type="ECO:0000313" key="3">
    <source>
        <dbReference type="Proteomes" id="UP001295740"/>
    </source>
</evidence>
<accession>A0AAI8VLR1</accession>
<dbReference type="InterPro" id="IPR045518">
    <property type="entry name" value="2EXR"/>
</dbReference>
<keyword evidence="3" id="KW-1185">Reference proteome</keyword>
<dbReference type="EMBL" id="CAUWAG010000010">
    <property type="protein sequence ID" value="CAJ2506746.1"/>
    <property type="molecule type" value="Genomic_DNA"/>
</dbReference>
<name>A0AAI8VLR1_9PEZI</name>
<dbReference type="AlphaFoldDB" id="A0AAI8VLR1"/>
<comment type="caution">
    <text evidence="2">The sequence shown here is derived from an EMBL/GenBank/DDBJ whole genome shotgun (WGS) entry which is preliminary data.</text>
</comment>
<evidence type="ECO:0000259" key="1">
    <source>
        <dbReference type="Pfam" id="PF20150"/>
    </source>
</evidence>
<sequence>MPSELRVMVWKYAVLDTEIIYVNPDTQSTLDKGRYYEKWSALMFVNMQSQHVALRHFYINISVRHKKNKQSRLHLHVISEDSIVCAHGGLAQLKRIEWGINSHLIRHIMVDNACTRLQHRANVTDETKALLNLHLRIVEAAMGPLGDSNNIQKAYMFMGELSSVGRKLREEDLEPYDLWASTGKELMREEDRQIMVVKMKKTINFNGPELVWVQLKSASSAP</sequence>
<protein>
    <submittedName>
        <fullName evidence="2">Uu.00g079320.m01.CDS01</fullName>
    </submittedName>
</protein>
<proteinExistence type="predicted"/>
<feature type="domain" description="2EXR" evidence="1">
    <location>
        <begin position="1"/>
        <end position="65"/>
    </location>
</feature>
<evidence type="ECO:0000313" key="2">
    <source>
        <dbReference type="EMBL" id="CAJ2506746.1"/>
    </source>
</evidence>
<gene>
    <name evidence="2" type="ORF">KHLLAP_LOCUS7214</name>
</gene>
<reference evidence="2" key="1">
    <citation type="submission" date="2023-10" db="EMBL/GenBank/DDBJ databases">
        <authorList>
            <person name="Hackl T."/>
        </authorList>
    </citation>
    <scope>NUCLEOTIDE SEQUENCE</scope>
</reference>
<organism evidence="2 3">
    <name type="scientific">Anthostomella pinea</name>
    <dbReference type="NCBI Taxonomy" id="933095"/>
    <lineage>
        <taxon>Eukaryota</taxon>
        <taxon>Fungi</taxon>
        <taxon>Dikarya</taxon>
        <taxon>Ascomycota</taxon>
        <taxon>Pezizomycotina</taxon>
        <taxon>Sordariomycetes</taxon>
        <taxon>Xylariomycetidae</taxon>
        <taxon>Xylariales</taxon>
        <taxon>Xylariaceae</taxon>
        <taxon>Anthostomella</taxon>
    </lineage>
</organism>